<evidence type="ECO:0000313" key="6">
    <source>
        <dbReference type="EMBL" id="GEO38952.1"/>
    </source>
</evidence>
<dbReference type="InterPro" id="IPR000286">
    <property type="entry name" value="HDACs"/>
</dbReference>
<dbReference type="RefSeq" id="WP_044429095.1">
    <property type="nucleotide sequence ID" value="NZ_BJYZ01000013.1"/>
</dbReference>
<keyword evidence="7" id="KW-1185">Reference proteome</keyword>
<name>A0A512DR28_9PROT</name>
<evidence type="ECO:0000313" key="7">
    <source>
        <dbReference type="Proteomes" id="UP000321523"/>
    </source>
</evidence>
<dbReference type="InterPro" id="IPR023696">
    <property type="entry name" value="Ureohydrolase_dom_sf"/>
</dbReference>
<organism evidence="6 7">
    <name type="scientific">Skermanella aerolata</name>
    <dbReference type="NCBI Taxonomy" id="393310"/>
    <lineage>
        <taxon>Bacteria</taxon>
        <taxon>Pseudomonadati</taxon>
        <taxon>Pseudomonadota</taxon>
        <taxon>Alphaproteobacteria</taxon>
        <taxon>Rhodospirillales</taxon>
        <taxon>Azospirillaceae</taxon>
        <taxon>Skermanella</taxon>
    </lineage>
</organism>
<keyword evidence="4" id="KW-0006">Acetoin catabolism</keyword>
<dbReference type="Gene3D" id="3.40.800.20">
    <property type="entry name" value="Histone deacetylase domain"/>
    <property type="match status" value="1"/>
</dbReference>
<dbReference type="InterPro" id="IPR037138">
    <property type="entry name" value="His_deacetylse_dom_sf"/>
</dbReference>
<evidence type="ECO:0000256" key="3">
    <source>
        <dbReference type="ARBA" id="ARBA00020218"/>
    </source>
</evidence>
<reference evidence="6 7" key="1">
    <citation type="submission" date="2019-07" db="EMBL/GenBank/DDBJ databases">
        <title>Whole genome shotgun sequence of Skermanella aerolata NBRC 106429.</title>
        <authorList>
            <person name="Hosoyama A."/>
            <person name="Uohara A."/>
            <person name="Ohji S."/>
            <person name="Ichikawa N."/>
        </authorList>
    </citation>
    <scope>NUCLEOTIDE SEQUENCE [LARGE SCALE GENOMIC DNA]</scope>
    <source>
        <strain evidence="6 7">NBRC 106429</strain>
    </source>
</reference>
<dbReference type="InterPro" id="IPR023801">
    <property type="entry name" value="His_deacetylse_dom"/>
</dbReference>
<comment type="pathway">
    <text evidence="1">Ketone degradation; acetoin degradation.</text>
</comment>
<dbReference type="EMBL" id="BJYZ01000013">
    <property type="protein sequence ID" value="GEO38952.1"/>
    <property type="molecule type" value="Genomic_DNA"/>
</dbReference>
<evidence type="ECO:0000256" key="1">
    <source>
        <dbReference type="ARBA" id="ARBA00005101"/>
    </source>
</evidence>
<dbReference type="PANTHER" id="PTHR10625:SF10">
    <property type="entry name" value="HISTONE DEACETYLASE HDAC1"/>
    <property type="match status" value="1"/>
</dbReference>
<dbReference type="Proteomes" id="UP000321523">
    <property type="component" value="Unassembled WGS sequence"/>
</dbReference>
<sequence length="368" mass="40716">MLTRPLFIGSEIYRASSYGRKHPLAIPRVSTAIDLSRAMGWLDHRSYLDSPMATPDQLARYHDRTYIDTVRRAEADQRLDPESRDRYNIGRLENPIFAEVFRRPATASGGSLMAGRLLAEHEGIIYNPAGGTHHGMPDRASGFCYFNDPVLGILTMLDGGLERVYYVDLDAHHGDGVEYGFADDDRVLTVSVHEAGRWPYTGKVEERAGGLARNLPVPIEFNDSELAYIVDEALMPLGRRFDADAVVIQCGADALADDPMSRLGLSNRALWAAVAELSTLAPRVLVLGGGGYNPWSVGRCWAGVWATLNGIDPDVPVTPDAEEVLRALTWTRRQGQNPPEHWFTTIADAPRPGHVRDDILRIVDTVME</sequence>
<dbReference type="AlphaFoldDB" id="A0A512DR28"/>
<dbReference type="Pfam" id="PF00850">
    <property type="entry name" value="Hist_deacetyl"/>
    <property type="match status" value="1"/>
</dbReference>
<feature type="domain" description="Histone deacetylase" evidence="5">
    <location>
        <begin position="22"/>
        <end position="308"/>
    </location>
</feature>
<evidence type="ECO:0000259" key="5">
    <source>
        <dbReference type="Pfam" id="PF00850"/>
    </source>
</evidence>
<dbReference type="UniPathway" id="UPA00040"/>
<gene>
    <name evidence="6" type="primary">acuC1</name>
    <name evidence="6" type="ORF">SAE02_31000</name>
</gene>
<dbReference type="OrthoDB" id="9808367at2"/>
<evidence type="ECO:0000256" key="2">
    <source>
        <dbReference type="ARBA" id="ARBA00005947"/>
    </source>
</evidence>
<proteinExistence type="inferred from homology"/>
<dbReference type="InterPro" id="IPR003085">
    <property type="entry name" value="AcuC"/>
</dbReference>
<dbReference type="GO" id="GO:0040029">
    <property type="term" value="P:epigenetic regulation of gene expression"/>
    <property type="evidence" value="ECO:0007669"/>
    <property type="project" value="TreeGrafter"/>
</dbReference>
<dbReference type="PANTHER" id="PTHR10625">
    <property type="entry name" value="HISTONE DEACETYLASE HDAC1-RELATED"/>
    <property type="match status" value="1"/>
</dbReference>
<comment type="caution">
    <text evidence="6">The sequence shown here is derived from an EMBL/GenBank/DDBJ whole genome shotgun (WGS) entry which is preliminary data.</text>
</comment>
<dbReference type="SUPFAM" id="SSF52768">
    <property type="entry name" value="Arginase/deacetylase"/>
    <property type="match status" value="1"/>
</dbReference>
<dbReference type="PRINTS" id="PR01270">
    <property type="entry name" value="HDASUPER"/>
</dbReference>
<dbReference type="GO" id="GO:0045150">
    <property type="term" value="P:acetoin catabolic process"/>
    <property type="evidence" value="ECO:0007669"/>
    <property type="project" value="UniProtKB-UniPathway"/>
</dbReference>
<dbReference type="GO" id="GO:0004407">
    <property type="term" value="F:histone deacetylase activity"/>
    <property type="evidence" value="ECO:0007669"/>
    <property type="project" value="TreeGrafter"/>
</dbReference>
<accession>A0A512DR28</accession>
<evidence type="ECO:0000256" key="4">
    <source>
        <dbReference type="ARBA" id="ARBA00022627"/>
    </source>
</evidence>
<protein>
    <recommendedName>
        <fullName evidence="3">Acetoin utilization protein AcuC</fullName>
    </recommendedName>
</protein>
<comment type="similarity">
    <text evidence="2">Belongs to the histone deacetylase family.</text>
</comment>
<dbReference type="CDD" id="cd09994">
    <property type="entry name" value="HDAC_AcuC_like"/>
    <property type="match status" value="1"/>
</dbReference>